<evidence type="ECO:0000313" key="2">
    <source>
        <dbReference type="EMBL" id="RNF21618.1"/>
    </source>
</evidence>
<evidence type="ECO:0000313" key="3">
    <source>
        <dbReference type="Proteomes" id="UP000284403"/>
    </source>
</evidence>
<dbReference type="AlphaFoldDB" id="A0A422PV84"/>
<dbReference type="EMBL" id="MKKU01000152">
    <property type="protein sequence ID" value="RNF21618.1"/>
    <property type="molecule type" value="Genomic_DNA"/>
</dbReference>
<keyword evidence="3" id="KW-1185">Reference proteome</keyword>
<evidence type="ECO:0000256" key="1">
    <source>
        <dbReference type="SAM" id="MobiDB-lite"/>
    </source>
</evidence>
<name>A0A422PV84_9TRYP</name>
<sequence>MARGRRPSSAAAKSLSAAAPLPPVMRRGRKLPVVTSTSIAAALRQASCDAGGSVHGKAAAEDKLQAACRAGPRSRPQGSCLRLQQSTPEVSFWKGLCRPALLAQALASIGTLIEADSALLFANSQVRYPFSALTVQRVVTAIQAILDAAHLLRAAGSKDDAVPQRWDVIQKLIELAEAAVPMKVSLLVSSTTVCGSGTAWLPPTSLWALEGRLRRLQRLLQLREGHLRIMSTLRLCKTRHEVSAALFGPAAVEGATIVPMPGVASWHQGEQCMLKGLMAEVNDVSPCSDSWGAASIAPLRVAGGSYVLQKHSRVKTLACLLRVAEFIGLPPFLRSIRVANARLRESQRQSFEVRGATDSSSHIHKEHLPLLFPSPGDLDPRCFELPACNQAQLVQEELIRLAGQHCCFGVLVGEADQVVALLHASAACRRRPQRRSGSAQTPMVKLERTEDDGGDRPPQPEVWAALDDHDPLCAVAQSLLQAARRGDSKPSRVRWMCSNRWSPTMCYYALVIAVAQPHDSNVVVAVEEEVEGEASRETDGMPPYYVAAVMELTRF</sequence>
<reference evidence="2 3" key="1">
    <citation type="journal article" date="2018" name="BMC Genomics">
        <title>Genomic comparison of Trypanosoma conorhini and Trypanosoma rangeli to Trypanosoma cruzi strains of high and low virulence.</title>
        <authorList>
            <person name="Bradwell K.R."/>
            <person name="Koparde V.N."/>
            <person name="Matveyev A.V."/>
            <person name="Serrano M.G."/>
            <person name="Alves J.M."/>
            <person name="Parikh H."/>
            <person name="Huang B."/>
            <person name="Lee V."/>
            <person name="Espinosa-Alvarez O."/>
            <person name="Ortiz P.A."/>
            <person name="Costa-Martins A.G."/>
            <person name="Teixeira M.M."/>
            <person name="Buck G.A."/>
        </authorList>
    </citation>
    <scope>NUCLEOTIDE SEQUENCE [LARGE SCALE GENOMIC DNA]</scope>
    <source>
        <strain evidence="2 3">025E</strain>
    </source>
</reference>
<feature type="region of interest" description="Disordered" evidence="1">
    <location>
        <begin position="431"/>
        <end position="459"/>
    </location>
</feature>
<dbReference type="OrthoDB" id="266845at2759"/>
<dbReference type="Proteomes" id="UP000284403">
    <property type="component" value="Unassembled WGS sequence"/>
</dbReference>
<protein>
    <submittedName>
        <fullName evidence="2">Uncharacterized protein</fullName>
    </submittedName>
</protein>
<gene>
    <name evidence="2" type="ORF">Tco025E_03459</name>
</gene>
<comment type="caution">
    <text evidence="2">The sequence shown here is derived from an EMBL/GenBank/DDBJ whole genome shotgun (WGS) entry which is preliminary data.</text>
</comment>
<dbReference type="GeneID" id="40317070"/>
<organism evidence="2 3">
    <name type="scientific">Trypanosoma conorhini</name>
    <dbReference type="NCBI Taxonomy" id="83891"/>
    <lineage>
        <taxon>Eukaryota</taxon>
        <taxon>Discoba</taxon>
        <taxon>Euglenozoa</taxon>
        <taxon>Kinetoplastea</taxon>
        <taxon>Metakinetoplastina</taxon>
        <taxon>Trypanosomatida</taxon>
        <taxon>Trypanosomatidae</taxon>
        <taxon>Trypanosoma</taxon>
    </lineage>
</organism>
<dbReference type="RefSeq" id="XP_029229592.1">
    <property type="nucleotide sequence ID" value="XM_029370377.1"/>
</dbReference>
<accession>A0A422PV84</accession>
<proteinExistence type="predicted"/>